<dbReference type="EMBL" id="CAJVQB010100009">
    <property type="protein sequence ID" value="CAG8850208.1"/>
    <property type="molecule type" value="Genomic_DNA"/>
</dbReference>
<feature type="non-terminal residue" evidence="1">
    <location>
        <position position="1"/>
    </location>
</feature>
<feature type="non-terminal residue" evidence="1">
    <location>
        <position position="53"/>
    </location>
</feature>
<organism evidence="1 2">
    <name type="scientific">Gigaspora margarita</name>
    <dbReference type="NCBI Taxonomy" id="4874"/>
    <lineage>
        <taxon>Eukaryota</taxon>
        <taxon>Fungi</taxon>
        <taxon>Fungi incertae sedis</taxon>
        <taxon>Mucoromycota</taxon>
        <taxon>Glomeromycotina</taxon>
        <taxon>Glomeromycetes</taxon>
        <taxon>Diversisporales</taxon>
        <taxon>Gigasporaceae</taxon>
        <taxon>Gigaspora</taxon>
    </lineage>
</organism>
<comment type="caution">
    <text evidence="1">The sequence shown here is derived from an EMBL/GenBank/DDBJ whole genome shotgun (WGS) entry which is preliminary data.</text>
</comment>
<reference evidence="1 2" key="1">
    <citation type="submission" date="2021-06" db="EMBL/GenBank/DDBJ databases">
        <authorList>
            <person name="Kallberg Y."/>
            <person name="Tangrot J."/>
            <person name="Rosling A."/>
        </authorList>
    </citation>
    <scope>NUCLEOTIDE SEQUENCE [LARGE SCALE GENOMIC DNA]</scope>
    <source>
        <strain evidence="1 2">120-4 pot B 10/14</strain>
    </source>
</reference>
<protein>
    <submittedName>
        <fullName evidence="1">6622_t:CDS:1</fullName>
    </submittedName>
</protein>
<evidence type="ECO:0000313" key="2">
    <source>
        <dbReference type="Proteomes" id="UP000789901"/>
    </source>
</evidence>
<accession>A0ABN7XB34</accession>
<evidence type="ECO:0000313" key="1">
    <source>
        <dbReference type="EMBL" id="CAG8850208.1"/>
    </source>
</evidence>
<proteinExistence type="predicted"/>
<dbReference type="Proteomes" id="UP000789901">
    <property type="component" value="Unassembled WGS sequence"/>
</dbReference>
<keyword evidence="2" id="KW-1185">Reference proteome</keyword>
<gene>
    <name evidence="1" type="ORF">GMARGA_LOCUS40100</name>
</gene>
<name>A0ABN7XB34_GIGMA</name>
<sequence length="53" mass="6331">KLLEELVEIFKLFNDLTAYFNKAQYTTFLVVNSSIEALKFEYTDNNFIKENFN</sequence>